<evidence type="ECO:0000313" key="1">
    <source>
        <dbReference type="EMBL" id="KRP99373.1"/>
    </source>
</evidence>
<dbReference type="STRING" id="108015.GA0061099_1001428"/>
<dbReference type="EMBL" id="LJYF01000012">
    <property type="protein sequence ID" value="KRP99373.1"/>
    <property type="molecule type" value="Genomic_DNA"/>
</dbReference>
<dbReference type="RefSeq" id="WP_057026779.1">
    <property type="nucleotide sequence ID" value="NZ_LJYF01000012.1"/>
</dbReference>
<proteinExistence type="predicted"/>
<dbReference type="Proteomes" id="UP000051380">
    <property type="component" value="Unassembled WGS sequence"/>
</dbReference>
<sequence length="110" mass="12113">MSIAADVLRSPKSRVVLGAVAAWALFQLWLTITAPGKISPQLTGTSEKVNVQIELPFTPERFHVLAFQQYGRVSGTDEHSIELRGVKRTDLNAVARPYWVTAVRPIKEGG</sequence>
<dbReference type="OrthoDB" id="8236609at2"/>
<comment type="caution">
    <text evidence="1">The sequence shown here is derived from an EMBL/GenBank/DDBJ whole genome shotgun (WGS) entry which is preliminary data.</text>
</comment>
<dbReference type="AlphaFoldDB" id="A0A0R3CTL1"/>
<accession>A0A0R3CTL1</accession>
<gene>
    <name evidence="1" type="ORF">AOQ72_12600</name>
</gene>
<name>A0A0R3CTL1_9BRAD</name>
<evidence type="ECO:0000313" key="2">
    <source>
        <dbReference type="Proteomes" id="UP000051380"/>
    </source>
</evidence>
<protein>
    <submittedName>
        <fullName evidence="1">Uncharacterized protein</fullName>
    </submittedName>
</protein>
<reference evidence="1 2" key="1">
    <citation type="submission" date="2015-09" db="EMBL/GenBank/DDBJ databases">
        <title>Draft Genome Sequence of the Strain BR 3267 (Bradyrhizobium yuanmingense) recommended as inoculant for cowpea in Brazil.</title>
        <authorList>
            <person name="Simoes-Araujo J.L."/>
            <person name="Zilli J.E."/>
        </authorList>
    </citation>
    <scope>NUCLEOTIDE SEQUENCE [LARGE SCALE GENOMIC DNA]</scope>
    <source>
        <strain evidence="1 2">BR3267</strain>
    </source>
</reference>
<organism evidence="1 2">
    <name type="scientific">Bradyrhizobium yuanmingense</name>
    <dbReference type="NCBI Taxonomy" id="108015"/>
    <lineage>
        <taxon>Bacteria</taxon>
        <taxon>Pseudomonadati</taxon>
        <taxon>Pseudomonadota</taxon>
        <taxon>Alphaproteobacteria</taxon>
        <taxon>Hyphomicrobiales</taxon>
        <taxon>Nitrobacteraceae</taxon>
        <taxon>Bradyrhizobium</taxon>
    </lineage>
</organism>